<comment type="function">
    <text evidence="2">Required for dimerization of active 70S ribosomes into 100S ribosomes in stationary phase; 100S ribosomes are translationally inactive and sometimes present during exponential growth.</text>
</comment>
<dbReference type="HAMAP" id="MF_00839">
    <property type="entry name" value="HPF"/>
    <property type="match status" value="1"/>
</dbReference>
<sequence length="176" mass="20013">MKVEVVGKNGFSPSEANKEYAAKKLTKLKEMLPDYEDVTARVVCKVYKTYHKVEVTIPSKNIILRAEVTEADLYAAIDGSIDKLMKQIRRYNDKVKDKLGKPGIKNASVVEEAAEEPKISREKHVDLEPMTAEEALDQMELLGHDFFVYLDKETRKTNVIYLRADGDYAILETEAK</sequence>
<name>A0A397RZZ0_9MOLU</name>
<dbReference type="InterPro" id="IPR003489">
    <property type="entry name" value="RHF/RaiA"/>
</dbReference>
<comment type="caution">
    <text evidence="4">The sequence shown here is derived from an EMBL/GenBank/DDBJ whole genome shotgun (WGS) entry which is preliminary data.</text>
</comment>
<dbReference type="GO" id="GO:0022627">
    <property type="term" value="C:cytosolic small ribosomal subunit"/>
    <property type="evidence" value="ECO:0007669"/>
    <property type="project" value="TreeGrafter"/>
</dbReference>
<dbReference type="Pfam" id="PF16321">
    <property type="entry name" value="Ribosom_S30AE_C"/>
    <property type="match status" value="1"/>
</dbReference>
<dbReference type="PANTHER" id="PTHR33231:SF1">
    <property type="entry name" value="30S RIBOSOMAL PROTEIN"/>
    <property type="match status" value="1"/>
</dbReference>
<dbReference type="GO" id="GO:0045900">
    <property type="term" value="P:negative regulation of translational elongation"/>
    <property type="evidence" value="ECO:0007669"/>
    <property type="project" value="TreeGrafter"/>
</dbReference>
<comment type="subcellular location">
    <subcellularLocation>
        <location evidence="2">Cytoplasm</location>
    </subcellularLocation>
</comment>
<comment type="similarity">
    <text evidence="2">Belongs to the HPF/YfiA ribosome-associated protein family. Long HPF subfamily.</text>
</comment>
<dbReference type="RefSeq" id="WP_119016582.1">
    <property type="nucleotide sequence ID" value="NZ_QXEV01000018.1"/>
</dbReference>
<dbReference type="InParanoid" id="A0A397RZZ0"/>
<organism evidence="4 5">
    <name type="scientific">Anaeroplasma bactoclasticum</name>
    <dbReference type="NCBI Taxonomy" id="2088"/>
    <lineage>
        <taxon>Bacteria</taxon>
        <taxon>Bacillati</taxon>
        <taxon>Mycoplasmatota</taxon>
        <taxon>Mollicutes</taxon>
        <taxon>Anaeroplasmatales</taxon>
        <taxon>Anaeroplasmataceae</taxon>
        <taxon>Anaeroplasma</taxon>
    </lineage>
</organism>
<dbReference type="InterPro" id="IPR050574">
    <property type="entry name" value="HPF/YfiA_ribosome-assoc"/>
</dbReference>
<dbReference type="InterPro" id="IPR034694">
    <property type="entry name" value="HPF_long/plastid"/>
</dbReference>
<dbReference type="CDD" id="cd00552">
    <property type="entry name" value="RaiA"/>
    <property type="match status" value="1"/>
</dbReference>
<keyword evidence="1 2" id="KW-0810">Translation regulation</keyword>
<accession>A0A397RZZ0</accession>
<dbReference type="NCBIfam" id="TIGR00741">
    <property type="entry name" value="yfiA"/>
    <property type="match status" value="1"/>
</dbReference>
<dbReference type="InterPro" id="IPR038416">
    <property type="entry name" value="Ribosom_S30AE_C_sf"/>
</dbReference>
<keyword evidence="5" id="KW-1185">Reference proteome</keyword>
<evidence type="ECO:0000256" key="2">
    <source>
        <dbReference type="HAMAP-Rule" id="MF_00839"/>
    </source>
</evidence>
<dbReference type="AlphaFoldDB" id="A0A397RZZ0"/>
<evidence type="ECO:0000313" key="5">
    <source>
        <dbReference type="Proteomes" id="UP000266506"/>
    </source>
</evidence>
<protein>
    <recommendedName>
        <fullName evidence="2">Ribosome hibernation promoting factor</fullName>
        <shortName evidence="2">HPF</shortName>
    </recommendedName>
</protein>
<dbReference type="InterPro" id="IPR032528">
    <property type="entry name" value="Ribosom_S30AE_C"/>
</dbReference>
<evidence type="ECO:0000256" key="1">
    <source>
        <dbReference type="ARBA" id="ARBA00022845"/>
    </source>
</evidence>
<dbReference type="PANTHER" id="PTHR33231">
    <property type="entry name" value="30S RIBOSOMAL PROTEIN"/>
    <property type="match status" value="1"/>
</dbReference>
<dbReference type="InterPro" id="IPR036567">
    <property type="entry name" value="RHF-like"/>
</dbReference>
<proteinExistence type="inferred from homology"/>
<dbReference type="Pfam" id="PF02482">
    <property type="entry name" value="Ribosomal_S30AE"/>
    <property type="match status" value="1"/>
</dbReference>
<dbReference type="Gene3D" id="3.30.505.50">
    <property type="entry name" value="Sigma 54 modulation/S30EA ribosomal protein, C-terminal domain"/>
    <property type="match status" value="1"/>
</dbReference>
<dbReference type="SUPFAM" id="SSF69754">
    <property type="entry name" value="Ribosome binding protein Y (YfiA homologue)"/>
    <property type="match status" value="1"/>
</dbReference>
<dbReference type="OrthoDB" id="9794975at2"/>
<gene>
    <name evidence="2" type="primary">hpf</name>
    <name evidence="4" type="ORF">EI71_01461</name>
</gene>
<keyword evidence="2" id="KW-0963">Cytoplasm</keyword>
<dbReference type="FunCoup" id="A0A397RZZ0">
    <property type="interactions" value="243"/>
</dbReference>
<feature type="domain" description="Sigma 54 modulation/S30EA ribosomal protein C-terminal" evidence="3">
    <location>
        <begin position="115"/>
        <end position="169"/>
    </location>
</feature>
<reference evidence="4 5" key="1">
    <citation type="submission" date="2018-08" db="EMBL/GenBank/DDBJ databases">
        <title>Genomic Encyclopedia of Archaeal and Bacterial Type Strains, Phase II (KMG-II): from individual species to whole genera.</title>
        <authorList>
            <person name="Goeker M."/>
        </authorList>
    </citation>
    <scope>NUCLEOTIDE SEQUENCE [LARGE SCALE GENOMIC DNA]</scope>
    <source>
        <strain evidence="4 5">ATCC 27112</strain>
    </source>
</reference>
<dbReference type="GO" id="GO:0043024">
    <property type="term" value="F:ribosomal small subunit binding"/>
    <property type="evidence" value="ECO:0007669"/>
    <property type="project" value="TreeGrafter"/>
</dbReference>
<evidence type="ECO:0000259" key="3">
    <source>
        <dbReference type="Pfam" id="PF16321"/>
    </source>
</evidence>
<dbReference type="EMBL" id="QXEV01000018">
    <property type="protein sequence ID" value="RIA75494.1"/>
    <property type="molecule type" value="Genomic_DNA"/>
</dbReference>
<comment type="subunit">
    <text evidence="2">Interacts with 100S ribosomes.</text>
</comment>
<dbReference type="Proteomes" id="UP000266506">
    <property type="component" value="Unassembled WGS sequence"/>
</dbReference>
<evidence type="ECO:0000313" key="4">
    <source>
        <dbReference type="EMBL" id="RIA75494.1"/>
    </source>
</evidence>
<dbReference type="Gene3D" id="3.30.160.100">
    <property type="entry name" value="Ribosome hibernation promotion factor-like"/>
    <property type="match status" value="1"/>
</dbReference>